<dbReference type="EMBL" id="UINC01059373">
    <property type="protein sequence ID" value="SVB82709.1"/>
    <property type="molecule type" value="Genomic_DNA"/>
</dbReference>
<accession>A0A382H6A7</accession>
<dbReference type="InterPro" id="IPR036259">
    <property type="entry name" value="MFS_trans_sf"/>
</dbReference>
<keyword evidence="1" id="KW-0472">Membrane</keyword>
<proteinExistence type="predicted"/>
<evidence type="ECO:0008006" key="3">
    <source>
        <dbReference type="Google" id="ProtNLM"/>
    </source>
</evidence>
<dbReference type="AlphaFoldDB" id="A0A382H6A7"/>
<organism evidence="2">
    <name type="scientific">marine metagenome</name>
    <dbReference type="NCBI Taxonomy" id="408172"/>
    <lineage>
        <taxon>unclassified sequences</taxon>
        <taxon>metagenomes</taxon>
        <taxon>ecological metagenomes</taxon>
    </lineage>
</organism>
<reference evidence="2" key="1">
    <citation type="submission" date="2018-05" db="EMBL/GenBank/DDBJ databases">
        <authorList>
            <person name="Lanie J.A."/>
            <person name="Ng W.-L."/>
            <person name="Kazmierczak K.M."/>
            <person name="Andrzejewski T.M."/>
            <person name="Davidsen T.M."/>
            <person name="Wayne K.J."/>
            <person name="Tettelin H."/>
            <person name="Glass J.I."/>
            <person name="Rusch D."/>
            <person name="Podicherti R."/>
            <person name="Tsui H.-C.T."/>
            <person name="Winkler M.E."/>
        </authorList>
    </citation>
    <scope>NUCLEOTIDE SEQUENCE</scope>
</reference>
<feature type="transmembrane region" description="Helical" evidence="1">
    <location>
        <begin position="57"/>
        <end position="78"/>
    </location>
</feature>
<keyword evidence="1" id="KW-0812">Transmembrane</keyword>
<sequence length="79" mass="8627">MVELINGSIFNMASESSESLWSRDFFLNLLVAHFLLAGFFSLFIVVPAFIEFRGGEVWEAGVIIATFGLAGVIVRPMAG</sequence>
<feature type="non-terminal residue" evidence="2">
    <location>
        <position position="79"/>
    </location>
</feature>
<keyword evidence="1" id="KW-1133">Transmembrane helix</keyword>
<evidence type="ECO:0000256" key="1">
    <source>
        <dbReference type="SAM" id="Phobius"/>
    </source>
</evidence>
<dbReference type="SUPFAM" id="SSF103473">
    <property type="entry name" value="MFS general substrate transporter"/>
    <property type="match status" value="1"/>
</dbReference>
<protein>
    <recommendedName>
        <fullName evidence="3">Major facilitator superfamily (MFS) profile domain-containing protein</fullName>
    </recommendedName>
</protein>
<evidence type="ECO:0000313" key="2">
    <source>
        <dbReference type="EMBL" id="SVB82709.1"/>
    </source>
</evidence>
<gene>
    <name evidence="2" type="ORF">METZ01_LOCUS235563</name>
</gene>
<name>A0A382H6A7_9ZZZZ</name>
<feature type="transmembrane region" description="Helical" evidence="1">
    <location>
        <begin position="25"/>
        <end position="50"/>
    </location>
</feature>